<proteinExistence type="predicted"/>
<feature type="region of interest" description="Disordered" evidence="1">
    <location>
        <begin position="680"/>
        <end position="707"/>
    </location>
</feature>
<gene>
    <name evidence="3" type="ORF">MPSI1_000729</name>
</gene>
<feature type="region of interest" description="Disordered" evidence="1">
    <location>
        <begin position="562"/>
        <end position="586"/>
    </location>
</feature>
<name>A0AAF0JIY1_9BASI</name>
<keyword evidence="4" id="KW-1185">Reference proteome</keyword>
<dbReference type="EMBL" id="CP118375">
    <property type="protein sequence ID" value="WFD42091.1"/>
    <property type="molecule type" value="Genomic_DNA"/>
</dbReference>
<feature type="compositionally biased region" description="Polar residues" evidence="1">
    <location>
        <begin position="311"/>
        <end position="343"/>
    </location>
</feature>
<feature type="compositionally biased region" description="Polar residues" evidence="1">
    <location>
        <begin position="413"/>
        <end position="429"/>
    </location>
</feature>
<protein>
    <submittedName>
        <fullName evidence="3">Uncharacterized protein</fullName>
    </submittedName>
</protein>
<feature type="region of interest" description="Disordered" evidence="1">
    <location>
        <begin position="214"/>
        <end position="270"/>
    </location>
</feature>
<accession>A0AAF0JIY1</accession>
<feature type="compositionally biased region" description="Pro residues" evidence="1">
    <location>
        <begin position="433"/>
        <end position="443"/>
    </location>
</feature>
<feature type="region of interest" description="Disordered" evidence="1">
    <location>
        <begin position="1"/>
        <end position="25"/>
    </location>
</feature>
<evidence type="ECO:0000313" key="4">
    <source>
        <dbReference type="Proteomes" id="UP001214628"/>
    </source>
</evidence>
<feature type="transmembrane region" description="Helical" evidence="2">
    <location>
        <begin position="452"/>
        <end position="474"/>
    </location>
</feature>
<feature type="region of interest" description="Disordered" evidence="1">
    <location>
        <begin position="413"/>
        <end position="445"/>
    </location>
</feature>
<feature type="compositionally biased region" description="Polar residues" evidence="1">
    <location>
        <begin position="680"/>
        <end position="697"/>
    </location>
</feature>
<organism evidence="3 4">
    <name type="scientific">Malassezia psittaci</name>
    <dbReference type="NCBI Taxonomy" id="1821823"/>
    <lineage>
        <taxon>Eukaryota</taxon>
        <taxon>Fungi</taxon>
        <taxon>Dikarya</taxon>
        <taxon>Basidiomycota</taxon>
        <taxon>Ustilaginomycotina</taxon>
        <taxon>Malasseziomycetes</taxon>
        <taxon>Malasseziales</taxon>
        <taxon>Malasseziaceae</taxon>
        <taxon>Malassezia</taxon>
    </lineage>
</organism>
<evidence type="ECO:0000313" key="3">
    <source>
        <dbReference type="EMBL" id="WFD42091.1"/>
    </source>
</evidence>
<dbReference type="AlphaFoldDB" id="A0AAF0JIY1"/>
<feature type="region of interest" description="Disordered" evidence="1">
    <location>
        <begin position="138"/>
        <end position="189"/>
    </location>
</feature>
<reference evidence="3" key="1">
    <citation type="submission" date="2023-02" db="EMBL/GenBank/DDBJ databases">
        <title>Mating type loci evolution in Malassezia.</title>
        <authorList>
            <person name="Coelho M.A."/>
        </authorList>
    </citation>
    <scope>NUCLEOTIDE SEQUENCE</scope>
    <source>
        <strain evidence="3">CBS 14136</strain>
    </source>
</reference>
<feature type="compositionally biased region" description="Low complexity" evidence="1">
    <location>
        <begin position="249"/>
        <end position="263"/>
    </location>
</feature>
<sequence length="813" mass="87607">MSLDPMYSHHRSPSSPTGAQVSRGAYRRHELPGIRDLLGADMRTPSSNAPLNDTGLELGFSNLPHSASLPRMHAESWNSSPIRPSVITPRRMYRHSHSARSEPQGIASFTSGSSFTSLHAFMHRMQVADELHESPISDDLVQRRKRRSLDTQSTQWSPTSTGLAPGIERKPFRHVSSSAQHPRMPRRERSAFASYVFPSAEMRESRIVKSKQECQGAGPPIPEPLLFGSNTTIPPVSDRSHPMTDPPRSLSRSQSSYSISGASEGCPTTPGVELTEFPLNLHEEHEKMSVASMLISQPQDDETKQSPGRGRSSSIQLTQNSPHSTVPVTASDSPNWQAPKQVKSSSAGAAGKFECSCTGAMPGNSALEQYNLVVTTMGGLDASSFMPASKTTQGTYMHGRRQQTVATVVETSTISSPGRQESSTSFVTSTAPTPTPTITPAPPQQQTAVAPVAGGVVGGVVGLLLLLAILFLLIRRSRNRRATRALDSAFAEAGVGGGGVDRRARTRPAHAEDAWLPMSHSDLNAGNIRESHSDGALSLRPADTYYASPIHPSYMQEADMGTSMSGPDMSTGLPVSTSYRSDKDATTGAQAMNSLRDESLYQPASVPMDSSVASQLRAANNASFPPTQQEDYQGENSVASFQRSGAATVNQMPPVSSNTYPETPYLHSTIQEPREETVLNMQPNNPESLGNLQESYVPSTPPTAAAPAITDSTLSRVQSNSSPSRPQLAHIATNANGLDDNTVEAQSPSSAYMWLPSRRYEGSETDPISRGNTILSRNSMIFSELPRPESAEEQELSNKLWRTTGPLRVANEP</sequence>
<evidence type="ECO:0000256" key="2">
    <source>
        <dbReference type="SAM" id="Phobius"/>
    </source>
</evidence>
<keyword evidence="2" id="KW-1133">Transmembrane helix</keyword>
<keyword evidence="2" id="KW-0812">Transmembrane</keyword>
<feature type="compositionally biased region" description="Polar residues" evidence="1">
    <location>
        <begin position="150"/>
        <end position="162"/>
    </location>
</feature>
<feature type="region of interest" description="Disordered" evidence="1">
    <location>
        <begin position="786"/>
        <end position="813"/>
    </location>
</feature>
<evidence type="ECO:0000256" key="1">
    <source>
        <dbReference type="SAM" id="MobiDB-lite"/>
    </source>
</evidence>
<keyword evidence="2" id="KW-0472">Membrane</keyword>
<feature type="region of interest" description="Disordered" evidence="1">
    <location>
        <begin position="296"/>
        <end position="343"/>
    </location>
</feature>
<dbReference type="Proteomes" id="UP001214628">
    <property type="component" value="Chromosome 1"/>
</dbReference>